<dbReference type="EC" id="2.3.1.76" evidence="11"/>
<evidence type="ECO:0000256" key="6">
    <source>
        <dbReference type="ARBA" id="ARBA00004502"/>
    </source>
</evidence>
<evidence type="ECO:0000256" key="25">
    <source>
        <dbReference type="ARBA" id="ARBA00041149"/>
    </source>
</evidence>
<evidence type="ECO:0000256" key="30">
    <source>
        <dbReference type="ARBA" id="ARBA00048135"/>
    </source>
</evidence>
<comment type="subcellular location">
    <subcellularLocation>
        <location evidence="7">Cytoplasm</location>
        <location evidence="7">Perinuclear region</location>
    </subcellularLocation>
    <subcellularLocation>
        <location evidence="5">Endoplasmic reticulum membrane</location>
        <topology evidence="5">Multi-pass membrane protein</topology>
    </subcellularLocation>
    <subcellularLocation>
        <location evidence="6">Lipid droplet</location>
    </subcellularLocation>
</comment>
<organism evidence="34 35">
    <name type="scientific">Oncorhynchus kisutch</name>
    <name type="common">Coho salmon</name>
    <name type="synonym">Salmo kisutch</name>
    <dbReference type="NCBI Taxonomy" id="8019"/>
    <lineage>
        <taxon>Eukaryota</taxon>
        <taxon>Metazoa</taxon>
        <taxon>Chordata</taxon>
        <taxon>Craniata</taxon>
        <taxon>Vertebrata</taxon>
        <taxon>Euteleostomi</taxon>
        <taxon>Actinopterygii</taxon>
        <taxon>Neopterygii</taxon>
        <taxon>Teleostei</taxon>
        <taxon>Protacanthopterygii</taxon>
        <taxon>Salmoniformes</taxon>
        <taxon>Salmonidae</taxon>
        <taxon>Salmoninae</taxon>
        <taxon>Oncorhynchus</taxon>
    </lineage>
</organism>
<comment type="catalytic activity">
    <reaction evidence="28">
        <text>1-O-(9Z-octadecenyl)-glycerol + (9Z)-octadecenoyl-CoA = 1-O-(9Z-octadecyl)-3-(9Z-octadecenoyl)-glycerol + CoA</text>
        <dbReference type="Rhea" id="RHEA:55340"/>
        <dbReference type="ChEBI" id="CHEBI:34116"/>
        <dbReference type="ChEBI" id="CHEBI:57287"/>
        <dbReference type="ChEBI" id="CHEBI:57387"/>
        <dbReference type="ChEBI" id="CHEBI:197429"/>
    </reaction>
    <physiologicalReaction direction="left-to-right" evidence="28">
        <dbReference type="Rhea" id="RHEA:55341"/>
    </physiologicalReaction>
</comment>
<evidence type="ECO:0000256" key="32">
    <source>
        <dbReference type="ARBA" id="ARBA00049168"/>
    </source>
</evidence>
<comment type="catalytic activity">
    <reaction evidence="30">
        <text>2-(9Z-octadecenoyl)-glycerol + (9Z)-octadecenoyl-CoA = 1,2-di-(9Z-octadecenoyl)-sn-glycerol + CoA</text>
        <dbReference type="Rhea" id="RHEA:37911"/>
        <dbReference type="ChEBI" id="CHEBI:52333"/>
        <dbReference type="ChEBI" id="CHEBI:57287"/>
        <dbReference type="ChEBI" id="CHEBI:57387"/>
        <dbReference type="ChEBI" id="CHEBI:73990"/>
    </reaction>
    <physiologicalReaction direction="left-to-right" evidence="30">
        <dbReference type="Rhea" id="RHEA:37912"/>
    </physiologicalReaction>
</comment>
<comment type="catalytic activity">
    <reaction evidence="2">
        <text>2-(9Z-octadecenoyl)-glycerol + hexadecanoyl-CoA = 1-hexadecanoyl-2-(9Z-octadecenoyl)-sn-glycerol + CoA</text>
        <dbReference type="Rhea" id="RHEA:38071"/>
        <dbReference type="ChEBI" id="CHEBI:57287"/>
        <dbReference type="ChEBI" id="CHEBI:57379"/>
        <dbReference type="ChEBI" id="CHEBI:73990"/>
        <dbReference type="ChEBI" id="CHEBI:75466"/>
    </reaction>
    <physiologicalReaction direction="left-to-right" evidence="2">
        <dbReference type="Rhea" id="RHEA:38072"/>
    </physiologicalReaction>
</comment>
<comment type="catalytic activity">
    <reaction evidence="33">
        <text>1,3-di-(9Z-octadecenoyl)-glycerol + (9Z)-octadecenoyl-CoA = 1,2,3-tri-(9Z-octadecenoyl)-glycerol + CoA</text>
        <dbReference type="Rhea" id="RHEA:38435"/>
        <dbReference type="ChEBI" id="CHEBI:53753"/>
        <dbReference type="ChEBI" id="CHEBI:57287"/>
        <dbReference type="ChEBI" id="CHEBI:57387"/>
        <dbReference type="ChEBI" id="CHEBI:75735"/>
    </reaction>
    <physiologicalReaction direction="left-to-right" evidence="33">
        <dbReference type="Rhea" id="RHEA:38436"/>
    </physiologicalReaction>
</comment>
<evidence type="ECO:0000256" key="3">
    <source>
        <dbReference type="ARBA" id="ARBA00001349"/>
    </source>
</evidence>
<reference evidence="34" key="2">
    <citation type="submission" date="2025-09" db="UniProtKB">
        <authorList>
            <consortium name="Ensembl"/>
        </authorList>
    </citation>
    <scope>IDENTIFICATION</scope>
</reference>
<dbReference type="PANTHER" id="PTHR12317">
    <property type="entry name" value="DIACYLGLYCEROL O-ACYLTRANSFERASE"/>
    <property type="match status" value="1"/>
</dbReference>
<evidence type="ECO:0000256" key="10">
    <source>
        <dbReference type="ARBA" id="ARBA00005420"/>
    </source>
</evidence>
<dbReference type="PANTHER" id="PTHR12317:SF14">
    <property type="entry name" value="DIACYLGLYCEROL O-ACYLTRANSFERASE 2"/>
    <property type="match status" value="1"/>
</dbReference>
<keyword evidence="16" id="KW-0808">Transferase</keyword>
<evidence type="ECO:0000313" key="34">
    <source>
        <dbReference type="Ensembl" id="ENSOKIP00005059452.1"/>
    </source>
</evidence>
<evidence type="ECO:0000256" key="24">
    <source>
        <dbReference type="ARBA" id="ARBA00033044"/>
    </source>
</evidence>
<evidence type="ECO:0000256" key="20">
    <source>
        <dbReference type="ARBA" id="ARBA00022989"/>
    </source>
</evidence>
<gene>
    <name evidence="34" type="primary">DGAT2</name>
</gene>
<keyword evidence="19" id="KW-0256">Endoplasmic reticulum</keyword>
<comment type="catalytic activity">
    <reaction evidence="31">
        <text>an acyl-CoA + a 1,2-diacyl-sn-glycerol = a triacyl-sn-glycerol + CoA</text>
        <dbReference type="Rhea" id="RHEA:10868"/>
        <dbReference type="ChEBI" id="CHEBI:17815"/>
        <dbReference type="ChEBI" id="CHEBI:57287"/>
        <dbReference type="ChEBI" id="CHEBI:58342"/>
        <dbReference type="ChEBI" id="CHEBI:64615"/>
        <dbReference type="EC" id="2.3.1.20"/>
    </reaction>
    <physiologicalReaction direction="left-to-right" evidence="31">
        <dbReference type="Rhea" id="RHEA:10869"/>
    </physiologicalReaction>
</comment>
<proteinExistence type="inferred from homology"/>
<comment type="pathway">
    <text evidence="8">Glycerolipid metabolism; triacylglycerol biosynthesis.</text>
</comment>
<dbReference type="Proteomes" id="UP000694557">
    <property type="component" value="Unassembled WGS sequence"/>
</dbReference>
<evidence type="ECO:0000256" key="22">
    <source>
        <dbReference type="ARBA" id="ARBA00023136"/>
    </source>
</evidence>
<evidence type="ECO:0000256" key="13">
    <source>
        <dbReference type="ARBA" id="ARBA00022490"/>
    </source>
</evidence>
<evidence type="ECO:0000256" key="28">
    <source>
        <dbReference type="ARBA" id="ARBA00047807"/>
    </source>
</evidence>
<reference evidence="34" key="1">
    <citation type="submission" date="2025-08" db="UniProtKB">
        <authorList>
            <consortium name="Ensembl"/>
        </authorList>
    </citation>
    <scope>IDENTIFICATION</scope>
</reference>
<comment type="pathway">
    <text evidence="9">Lipid metabolism.</text>
</comment>
<dbReference type="GO" id="GO:0019432">
    <property type="term" value="P:triglyceride biosynthetic process"/>
    <property type="evidence" value="ECO:0007669"/>
    <property type="project" value="TreeGrafter"/>
</dbReference>
<evidence type="ECO:0000256" key="15">
    <source>
        <dbReference type="ARBA" id="ARBA00022677"/>
    </source>
</evidence>
<dbReference type="Ensembl" id="ENSOKIT00005063198.1">
    <property type="protein sequence ID" value="ENSOKIP00005059452.1"/>
    <property type="gene ID" value="ENSOKIG00005025492.1"/>
</dbReference>
<evidence type="ECO:0000256" key="9">
    <source>
        <dbReference type="ARBA" id="ARBA00005189"/>
    </source>
</evidence>
<comment type="catalytic activity">
    <reaction evidence="1">
        <text>all-trans-retinol + an acyl-CoA = an all-trans-retinyl ester + CoA</text>
        <dbReference type="Rhea" id="RHEA:11488"/>
        <dbReference type="ChEBI" id="CHEBI:17336"/>
        <dbReference type="ChEBI" id="CHEBI:57287"/>
        <dbReference type="ChEBI" id="CHEBI:58342"/>
        <dbReference type="ChEBI" id="CHEBI:63410"/>
        <dbReference type="EC" id="2.3.1.76"/>
    </reaction>
    <physiologicalReaction direction="left-to-right" evidence="1">
        <dbReference type="Rhea" id="RHEA:11489"/>
    </physiologicalReaction>
</comment>
<dbReference type="GO" id="GO:0006071">
    <property type="term" value="P:glycerol metabolic process"/>
    <property type="evidence" value="ECO:0007669"/>
    <property type="project" value="UniProtKB-KW"/>
</dbReference>
<evidence type="ECO:0000256" key="31">
    <source>
        <dbReference type="ARBA" id="ARBA00048634"/>
    </source>
</evidence>
<dbReference type="GO" id="GO:0005789">
    <property type="term" value="C:endoplasmic reticulum membrane"/>
    <property type="evidence" value="ECO:0007669"/>
    <property type="project" value="UniProtKB-SubCell"/>
</dbReference>
<evidence type="ECO:0000256" key="33">
    <source>
        <dbReference type="ARBA" id="ARBA00049549"/>
    </source>
</evidence>
<evidence type="ECO:0000256" key="29">
    <source>
        <dbReference type="ARBA" id="ARBA00048096"/>
    </source>
</evidence>
<evidence type="ECO:0000256" key="19">
    <source>
        <dbReference type="ARBA" id="ARBA00022824"/>
    </source>
</evidence>
<dbReference type="InterPro" id="IPR007130">
    <property type="entry name" value="DAGAT"/>
</dbReference>
<evidence type="ECO:0000256" key="21">
    <source>
        <dbReference type="ARBA" id="ARBA00023098"/>
    </source>
</evidence>
<keyword evidence="15" id="KW-0551">Lipid droplet</keyword>
<evidence type="ECO:0000313" key="35">
    <source>
        <dbReference type="Proteomes" id="UP000694557"/>
    </source>
</evidence>
<evidence type="ECO:0000256" key="27">
    <source>
        <dbReference type="ARBA" id="ARBA00047367"/>
    </source>
</evidence>
<keyword evidence="14" id="KW-0444">Lipid biosynthesis</keyword>
<keyword evidence="22" id="KW-0472">Membrane</keyword>
<dbReference type="GeneTree" id="ENSGT01030000234582"/>
<keyword evidence="13" id="KW-0963">Cytoplasm</keyword>
<dbReference type="CDD" id="cd07987">
    <property type="entry name" value="LPLAT_MGAT-like"/>
    <property type="match status" value="1"/>
</dbReference>
<comment type="catalytic activity">
    <reaction evidence="32">
        <text>1-(9Z-octadecenoyl)-glycerol + (9Z)-octadecenoyl-CoA = 1,2-di-(9Z-octadecenoyl)-glycerol + CoA</text>
        <dbReference type="Rhea" id="RHEA:37915"/>
        <dbReference type="ChEBI" id="CHEBI:52323"/>
        <dbReference type="ChEBI" id="CHEBI:57287"/>
        <dbReference type="ChEBI" id="CHEBI:57387"/>
        <dbReference type="ChEBI" id="CHEBI:75342"/>
    </reaction>
    <physiologicalReaction direction="left-to-right" evidence="32">
        <dbReference type="Rhea" id="RHEA:37916"/>
    </physiologicalReaction>
</comment>
<dbReference type="EC" id="2.3.1.20" evidence="12"/>
<evidence type="ECO:0000256" key="26">
    <source>
        <dbReference type="ARBA" id="ARBA00041468"/>
    </source>
</evidence>
<evidence type="ECO:0000256" key="5">
    <source>
        <dbReference type="ARBA" id="ARBA00004477"/>
    </source>
</evidence>
<sequence length="261" mass="30039">MLYLLWTDYWWASYTTWLIYDWNTHKQAGRRFSWVRNWTVWTYYRDYFPIRLIKTHNLLPNRNYILGSHPHGIFCFGALCNFATEANGFSAKFPGITPFVATLYLMSAGICPVNRATLEFILPGSWTGNAVVLTVGGAAESLDCTPGVHCLTLKNRKGFVKLALQQGADLVPEYSFGENDVYKKLILNEGSWWRLIQRGLQRPGKLFCLSVGKPMDMPKISSPSQEEVNHYHTMYVRSLTQLFHKHKTHFALREGDVLVIH</sequence>
<evidence type="ECO:0000256" key="11">
    <source>
        <dbReference type="ARBA" id="ARBA00012977"/>
    </source>
</evidence>
<evidence type="ECO:0000256" key="12">
    <source>
        <dbReference type="ARBA" id="ARBA00013244"/>
    </source>
</evidence>
<keyword evidence="23" id="KW-0012">Acyltransferase</keyword>
<protein>
    <recommendedName>
        <fullName evidence="25">Diacylglycerol O-acyltransferase 2</fullName>
        <ecNumber evidence="12">2.3.1.20</ecNumber>
        <ecNumber evidence="11">2.3.1.76</ecNumber>
    </recommendedName>
    <alternativeName>
        <fullName evidence="24">Acyl-CoA retinol O-fatty-acyltransferase</fullName>
    </alternativeName>
    <alternativeName>
        <fullName evidence="26">Diglyceride acyltransferase 2</fullName>
    </alternativeName>
</protein>
<keyword evidence="20" id="KW-1133">Transmembrane helix</keyword>
<comment type="catalytic activity">
    <reaction evidence="4">
        <text>all-trans-retinol + hexadecanoyl-CoA = all-trans-retinyl hexadecanoate + CoA</text>
        <dbReference type="Rhea" id="RHEA:38175"/>
        <dbReference type="ChEBI" id="CHEBI:17336"/>
        <dbReference type="ChEBI" id="CHEBI:17616"/>
        <dbReference type="ChEBI" id="CHEBI:57287"/>
        <dbReference type="ChEBI" id="CHEBI:57379"/>
    </reaction>
    <physiologicalReaction direction="left-to-right" evidence="4">
        <dbReference type="Rhea" id="RHEA:38176"/>
    </physiologicalReaction>
</comment>
<evidence type="ECO:0000256" key="18">
    <source>
        <dbReference type="ARBA" id="ARBA00022798"/>
    </source>
</evidence>
<evidence type="ECO:0000256" key="2">
    <source>
        <dbReference type="ARBA" id="ARBA00001313"/>
    </source>
</evidence>
<comment type="catalytic activity">
    <reaction evidence="27">
        <text>1,2-di-(9Z-octadecenoyl)-sn-glycerol + (9Z)-octadecenoyl-CoA = 1,2,3-tri-(9Z-octadecenoyl)-glycerol + CoA</text>
        <dbReference type="Rhea" id="RHEA:38219"/>
        <dbReference type="ChEBI" id="CHEBI:52333"/>
        <dbReference type="ChEBI" id="CHEBI:53753"/>
        <dbReference type="ChEBI" id="CHEBI:57287"/>
        <dbReference type="ChEBI" id="CHEBI:57387"/>
    </reaction>
    <physiologicalReaction direction="left-to-right" evidence="27">
        <dbReference type="Rhea" id="RHEA:38220"/>
    </physiologicalReaction>
</comment>
<evidence type="ECO:0000256" key="14">
    <source>
        <dbReference type="ARBA" id="ARBA00022516"/>
    </source>
</evidence>
<keyword evidence="21" id="KW-0443">Lipid metabolism</keyword>
<evidence type="ECO:0000256" key="17">
    <source>
        <dbReference type="ARBA" id="ARBA00022692"/>
    </source>
</evidence>
<comment type="catalytic activity">
    <reaction evidence="3">
        <text>1,2-di-(9Z-octadecenoyl)-sn-glycerol + hexadecanoyl-CoA = 1,2-di-(9Z)-octadecenoyl-3-hexadecanoyl-sn-glycerol + CoA</text>
        <dbReference type="Rhea" id="RHEA:38163"/>
        <dbReference type="ChEBI" id="CHEBI:52333"/>
        <dbReference type="ChEBI" id="CHEBI:57287"/>
        <dbReference type="ChEBI" id="CHEBI:57379"/>
        <dbReference type="ChEBI" id="CHEBI:75583"/>
    </reaction>
    <physiologicalReaction direction="left-to-right" evidence="3">
        <dbReference type="Rhea" id="RHEA:38164"/>
    </physiologicalReaction>
</comment>
<keyword evidence="17" id="KW-0812">Transmembrane</keyword>
<accession>A0A8C7MJJ1</accession>
<keyword evidence="35" id="KW-1185">Reference proteome</keyword>
<dbReference type="AlphaFoldDB" id="A0A8C7MJJ1"/>
<comment type="similarity">
    <text evidence="10">Belongs to the diacylglycerol acyltransferase family.</text>
</comment>
<keyword evidence="18" id="KW-0319">Glycerol metabolism</keyword>
<evidence type="ECO:0000256" key="16">
    <source>
        <dbReference type="ARBA" id="ARBA00022679"/>
    </source>
</evidence>
<name>A0A8C7MJJ1_ONCKI</name>
<comment type="catalytic activity">
    <reaction evidence="29">
        <text>2,3-di-(9Z)-octadecenoyl-sn-glycerol + (9Z)-octadecenoyl-CoA = 1,2,3-tri-(9Z-octadecenoyl)-glycerol + CoA</text>
        <dbReference type="Rhea" id="RHEA:38439"/>
        <dbReference type="ChEBI" id="CHEBI:53753"/>
        <dbReference type="ChEBI" id="CHEBI:57287"/>
        <dbReference type="ChEBI" id="CHEBI:57387"/>
        <dbReference type="ChEBI" id="CHEBI:75824"/>
    </reaction>
    <physiologicalReaction direction="left-to-right" evidence="29">
        <dbReference type="Rhea" id="RHEA:38440"/>
    </physiologicalReaction>
</comment>
<evidence type="ECO:0000256" key="23">
    <source>
        <dbReference type="ARBA" id="ARBA00023315"/>
    </source>
</evidence>
<evidence type="ECO:0000256" key="7">
    <source>
        <dbReference type="ARBA" id="ARBA00004556"/>
    </source>
</evidence>
<dbReference type="GO" id="GO:0004144">
    <property type="term" value="F:diacylglycerol O-acyltransferase activity"/>
    <property type="evidence" value="ECO:0007669"/>
    <property type="project" value="UniProtKB-EC"/>
</dbReference>
<evidence type="ECO:0000256" key="8">
    <source>
        <dbReference type="ARBA" id="ARBA00004771"/>
    </source>
</evidence>
<dbReference type="Pfam" id="PF03982">
    <property type="entry name" value="DAGAT"/>
    <property type="match status" value="2"/>
</dbReference>
<evidence type="ECO:0000256" key="1">
    <source>
        <dbReference type="ARBA" id="ARBA00000633"/>
    </source>
</evidence>
<evidence type="ECO:0000256" key="4">
    <source>
        <dbReference type="ARBA" id="ARBA00001764"/>
    </source>
</evidence>